<evidence type="ECO:0000313" key="10">
    <source>
        <dbReference type="Proteomes" id="UP000054549"/>
    </source>
</evidence>
<keyword evidence="5" id="KW-1015">Disulfide bond</keyword>
<dbReference type="PANTHER" id="PTHR12645">
    <property type="entry name" value="ALR/ERV"/>
    <property type="match status" value="1"/>
</dbReference>
<dbReference type="GO" id="GO:0016971">
    <property type="term" value="F:flavin-dependent sulfhydryl oxidase activity"/>
    <property type="evidence" value="ECO:0007669"/>
    <property type="project" value="InterPro"/>
</dbReference>
<keyword evidence="3 6" id="KW-0274">FAD</keyword>
<dbReference type="HOGENOM" id="CLU_070631_2_0_1"/>
<name>A0A0C2WNL8_AMAMK</name>
<dbReference type="EMBL" id="KN818342">
    <property type="protein sequence ID" value="KIL58296.1"/>
    <property type="molecule type" value="Genomic_DNA"/>
</dbReference>
<proteinExistence type="predicted"/>
<dbReference type="InParanoid" id="A0A0C2WNL8"/>
<dbReference type="FunFam" id="1.20.120.310:FF:000002">
    <property type="entry name" value="Sulfhydryl oxidase"/>
    <property type="match status" value="1"/>
</dbReference>
<sequence length="233" mass="25726">MSRFSKSFLAVIAVLSLFSMIAFLHPPTRAYIDPWTGQLFGEGGVEGFWRNNTLNSVYDYTSGPFNKHKNKSGEITQSTVHGGVIMSKLGNATAKAALGRATWKLVHTMTLRFPEHPSQDERTALSSYFHLLSRLYPCGECAAEFQALLKLYPPQTSSRRAAALWLCSVHNEVNKRLGKEQFDCANLDAEYDCGCGEQPVKHKGELAESGDPMDLEHDHSVDKDTGIGMIKGG</sequence>
<dbReference type="GO" id="GO:0050660">
    <property type="term" value="F:flavin adenine dinucleotide binding"/>
    <property type="evidence" value="ECO:0007669"/>
    <property type="project" value="TreeGrafter"/>
</dbReference>
<dbReference type="AlphaFoldDB" id="A0A0C2WNL8"/>
<dbReference type="STRING" id="946122.A0A0C2WNL8"/>
<dbReference type="EC" id="1.8.3.2" evidence="6"/>
<dbReference type="PANTHER" id="PTHR12645:SF1">
    <property type="entry name" value="FAD-LINKED SULFHYDRYL OXIDASE ERV2"/>
    <property type="match status" value="1"/>
</dbReference>
<keyword evidence="4 6" id="KW-0560">Oxidoreductase</keyword>
<dbReference type="InterPro" id="IPR039799">
    <property type="entry name" value="ALR/ERV"/>
</dbReference>
<evidence type="ECO:0000256" key="4">
    <source>
        <dbReference type="ARBA" id="ARBA00023002"/>
    </source>
</evidence>
<dbReference type="GO" id="GO:0005739">
    <property type="term" value="C:mitochondrion"/>
    <property type="evidence" value="ECO:0007669"/>
    <property type="project" value="TreeGrafter"/>
</dbReference>
<gene>
    <name evidence="9" type="ORF">M378DRAFT_170822</name>
</gene>
<feature type="chain" id="PRO_5002158105" description="Sulfhydryl oxidase" evidence="7">
    <location>
        <begin position="31"/>
        <end position="233"/>
    </location>
</feature>
<dbReference type="Proteomes" id="UP000054549">
    <property type="component" value="Unassembled WGS sequence"/>
</dbReference>
<dbReference type="FunCoup" id="A0A0C2WNL8">
    <property type="interactions" value="167"/>
</dbReference>
<comment type="catalytic activity">
    <reaction evidence="6">
        <text>2 R'C(R)SH + O2 = R'C(R)S-S(R)CR' + H2O2</text>
        <dbReference type="Rhea" id="RHEA:17357"/>
        <dbReference type="ChEBI" id="CHEBI:15379"/>
        <dbReference type="ChEBI" id="CHEBI:16240"/>
        <dbReference type="ChEBI" id="CHEBI:16520"/>
        <dbReference type="ChEBI" id="CHEBI:17412"/>
        <dbReference type="EC" id="1.8.3.2"/>
    </reaction>
</comment>
<dbReference type="Pfam" id="PF04777">
    <property type="entry name" value="Evr1_Alr"/>
    <property type="match status" value="1"/>
</dbReference>
<keyword evidence="7" id="KW-0732">Signal</keyword>
<dbReference type="SUPFAM" id="SSF69000">
    <property type="entry name" value="FAD-dependent thiol oxidase"/>
    <property type="match status" value="1"/>
</dbReference>
<feature type="signal peptide" evidence="7">
    <location>
        <begin position="1"/>
        <end position="30"/>
    </location>
</feature>
<accession>A0A0C2WNL8</accession>
<evidence type="ECO:0000256" key="7">
    <source>
        <dbReference type="SAM" id="SignalP"/>
    </source>
</evidence>
<reference evidence="9 10" key="1">
    <citation type="submission" date="2014-04" db="EMBL/GenBank/DDBJ databases">
        <title>Evolutionary Origins and Diversification of the Mycorrhizal Mutualists.</title>
        <authorList>
            <consortium name="DOE Joint Genome Institute"/>
            <consortium name="Mycorrhizal Genomics Consortium"/>
            <person name="Kohler A."/>
            <person name="Kuo A."/>
            <person name="Nagy L.G."/>
            <person name="Floudas D."/>
            <person name="Copeland A."/>
            <person name="Barry K.W."/>
            <person name="Cichocki N."/>
            <person name="Veneault-Fourrey C."/>
            <person name="LaButti K."/>
            <person name="Lindquist E.A."/>
            <person name="Lipzen A."/>
            <person name="Lundell T."/>
            <person name="Morin E."/>
            <person name="Murat C."/>
            <person name="Riley R."/>
            <person name="Ohm R."/>
            <person name="Sun H."/>
            <person name="Tunlid A."/>
            <person name="Henrissat B."/>
            <person name="Grigoriev I.V."/>
            <person name="Hibbett D.S."/>
            <person name="Martin F."/>
        </authorList>
    </citation>
    <scope>NUCLEOTIDE SEQUENCE [LARGE SCALE GENOMIC DNA]</scope>
    <source>
        <strain evidence="9 10">Koide BX008</strain>
    </source>
</reference>
<evidence type="ECO:0000256" key="2">
    <source>
        <dbReference type="ARBA" id="ARBA00022630"/>
    </source>
</evidence>
<evidence type="ECO:0000259" key="8">
    <source>
        <dbReference type="PROSITE" id="PS51324"/>
    </source>
</evidence>
<keyword evidence="10" id="KW-1185">Reference proteome</keyword>
<evidence type="ECO:0000256" key="3">
    <source>
        <dbReference type="ARBA" id="ARBA00022827"/>
    </source>
</evidence>
<feature type="domain" description="ERV/ALR sulfhydryl oxidase" evidence="8">
    <location>
        <begin position="91"/>
        <end position="191"/>
    </location>
</feature>
<evidence type="ECO:0000256" key="1">
    <source>
        <dbReference type="ARBA" id="ARBA00001974"/>
    </source>
</evidence>
<comment type="cofactor">
    <cofactor evidence="1 6">
        <name>FAD</name>
        <dbReference type="ChEBI" id="CHEBI:57692"/>
    </cofactor>
</comment>
<dbReference type="InterPro" id="IPR017905">
    <property type="entry name" value="ERV/ALR_sulphydryl_oxidase"/>
</dbReference>
<keyword evidence="2 6" id="KW-0285">Flavoprotein</keyword>
<dbReference type="InterPro" id="IPR036774">
    <property type="entry name" value="ERV/ALR_sulphydryl_oxid_sf"/>
</dbReference>
<evidence type="ECO:0000313" key="9">
    <source>
        <dbReference type="EMBL" id="KIL58296.1"/>
    </source>
</evidence>
<protein>
    <recommendedName>
        <fullName evidence="6">Sulfhydryl oxidase</fullName>
        <ecNumber evidence="6">1.8.3.2</ecNumber>
    </recommendedName>
</protein>
<organism evidence="9 10">
    <name type="scientific">Amanita muscaria (strain Koide BX008)</name>
    <dbReference type="NCBI Taxonomy" id="946122"/>
    <lineage>
        <taxon>Eukaryota</taxon>
        <taxon>Fungi</taxon>
        <taxon>Dikarya</taxon>
        <taxon>Basidiomycota</taxon>
        <taxon>Agaricomycotina</taxon>
        <taxon>Agaricomycetes</taxon>
        <taxon>Agaricomycetidae</taxon>
        <taxon>Agaricales</taxon>
        <taxon>Pluteineae</taxon>
        <taxon>Amanitaceae</taxon>
        <taxon>Amanita</taxon>
    </lineage>
</organism>
<dbReference type="PROSITE" id="PS51324">
    <property type="entry name" value="ERV_ALR"/>
    <property type="match status" value="1"/>
</dbReference>
<evidence type="ECO:0000256" key="5">
    <source>
        <dbReference type="ARBA" id="ARBA00023157"/>
    </source>
</evidence>
<dbReference type="Gene3D" id="1.20.120.310">
    <property type="entry name" value="ERV/ALR sulfhydryl oxidase domain"/>
    <property type="match status" value="1"/>
</dbReference>
<evidence type="ECO:0000256" key="6">
    <source>
        <dbReference type="RuleBase" id="RU371123"/>
    </source>
</evidence>
<dbReference type="OrthoDB" id="59470at2759"/>